<organism evidence="1 2">
    <name type="scientific">Priestia megaterium</name>
    <name type="common">Bacillus megaterium</name>
    <dbReference type="NCBI Taxonomy" id="1404"/>
    <lineage>
        <taxon>Bacteria</taxon>
        <taxon>Bacillati</taxon>
        <taxon>Bacillota</taxon>
        <taxon>Bacilli</taxon>
        <taxon>Bacillales</taxon>
        <taxon>Bacillaceae</taxon>
        <taxon>Priestia</taxon>
    </lineage>
</organism>
<protein>
    <submittedName>
        <fullName evidence="1">Uncharacterized protein</fullName>
    </submittedName>
</protein>
<evidence type="ECO:0000313" key="1">
    <source>
        <dbReference type="EMBL" id="QJX80026.1"/>
    </source>
</evidence>
<dbReference type="AlphaFoldDB" id="A0A6M6E2T0"/>
<evidence type="ECO:0000313" key="2">
    <source>
        <dbReference type="Proteomes" id="UP000501076"/>
    </source>
</evidence>
<dbReference type="RefSeq" id="WP_171778010.1">
    <property type="nucleotide sequence ID" value="NZ_CP045273.1"/>
</dbReference>
<gene>
    <name evidence="1" type="ORF">FDZ14_28390</name>
</gene>
<geneLocation type="plasmid" evidence="2">
    <name>pfdu301a</name>
</geneLocation>
<keyword evidence="1" id="KW-0614">Plasmid</keyword>
<name>A0A6M6E2T0_PRIMG</name>
<dbReference type="Proteomes" id="UP000501076">
    <property type="component" value="Plasmid pFDU301A"/>
</dbReference>
<dbReference type="EMBL" id="CP045273">
    <property type="protein sequence ID" value="QJX80026.1"/>
    <property type="molecule type" value="Genomic_DNA"/>
</dbReference>
<accession>A0A6M6E2T0</accession>
<proteinExistence type="predicted"/>
<reference evidence="1 2" key="1">
    <citation type="submission" date="2019-10" db="EMBL/GenBank/DDBJ databases">
        <title>Complete genome sequences for adaption low water activity.</title>
        <authorList>
            <person name="Zhao L."/>
            <person name="Zhong J."/>
        </authorList>
    </citation>
    <scope>NUCLEOTIDE SEQUENCE [LARGE SCALE GENOMIC DNA]</scope>
    <source>
        <strain evidence="1 2">FDU301</strain>
        <plasmid evidence="2">pfdu301a</plasmid>
    </source>
</reference>
<sequence length="227" mass="26367">MEKLGWGLFSLAIAVLMVATFSSTGDKVKQTQLFKQKEFGIINTYKSWDNFANELNISKRSSKIQDFDMVLTKNNKIYSVNFNVIEESTKGFSIYQYNQCLMCETKQENKVSIEKDIVDSWSGYADLIDTEDFFKDLQLVKESQQRKNNYDYSLIRSSGRYEETALEGEYYILDGTRFKPMNPPDNNEFYTAFNFQVMGNNFPEGFSSGEDTTKTFLVSDYQSKKYD</sequence>